<dbReference type="AlphaFoldDB" id="A0A6V7U059"/>
<evidence type="ECO:0000256" key="4">
    <source>
        <dbReference type="ARBA" id="ARBA00022729"/>
    </source>
</evidence>
<gene>
    <name evidence="6" type="ORF">MENT_LOCUS6061</name>
</gene>
<dbReference type="PANTHER" id="PTHR21700:SF48">
    <property type="entry name" value="TRANSTHYRETIN-LIKE FAMILY PROTEIN"/>
    <property type="match status" value="1"/>
</dbReference>
<protein>
    <submittedName>
        <fullName evidence="6">Uncharacterized protein</fullName>
    </submittedName>
</protein>
<dbReference type="InterPro" id="IPR001534">
    <property type="entry name" value="Transthyretin-like"/>
</dbReference>
<evidence type="ECO:0000256" key="2">
    <source>
        <dbReference type="ARBA" id="ARBA00010112"/>
    </source>
</evidence>
<proteinExistence type="inferred from homology"/>
<evidence type="ECO:0000256" key="5">
    <source>
        <dbReference type="SAM" id="Phobius"/>
    </source>
</evidence>
<sequence length="162" mass="18497">MFCLISSYFNIFLSIYLLLILSQITIEIEQIESISTRSTRAEGILLCGKLPIKGAYIRLFKSNSDDLKDVLATATTTDVGKYIIAGNTANYQGTEANIDPFLRIYHKCDDKEGKKGYRQITLRYPREYVTLGRVPRRLYNLGTMNVQLEYPGEKRIDELKGI</sequence>
<dbReference type="Pfam" id="PF01060">
    <property type="entry name" value="TTR-52"/>
    <property type="match status" value="1"/>
</dbReference>
<comment type="subcellular location">
    <subcellularLocation>
        <location evidence="1">Secreted</location>
    </subcellularLocation>
</comment>
<feature type="transmembrane region" description="Helical" evidence="5">
    <location>
        <begin position="7"/>
        <end position="26"/>
    </location>
</feature>
<dbReference type="InterPro" id="IPR038479">
    <property type="entry name" value="Transthyretin-like_sf"/>
</dbReference>
<evidence type="ECO:0000313" key="7">
    <source>
        <dbReference type="Proteomes" id="UP000580250"/>
    </source>
</evidence>
<keyword evidence="5" id="KW-1133">Transmembrane helix</keyword>
<keyword evidence="5" id="KW-0472">Membrane</keyword>
<evidence type="ECO:0000256" key="3">
    <source>
        <dbReference type="ARBA" id="ARBA00022525"/>
    </source>
</evidence>
<dbReference type="EMBL" id="CAJEWN010000023">
    <property type="protein sequence ID" value="CAD2139244.1"/>
    <property type="molecule type" value="Genomic_DNA"/>
</dbReference>
<evidence type="ECO:0000313" key="6">
    <source>
        <dbReference type="EMBL" id="CAD2139244.1"/>
    </source>
</evidence>
<comment type="similarity">
    <text evidence="2">Belongs to the nematode transthyretin-like family.</text>
</comment>
<name>A0A6V7U059_MELEN</name>
<reference evidence="6 7" key="1">
    <citation type="submission" date="2020-08" db="EMBL/GenBank/DDBJ databases">
        <authorList>
            <person name="Koutsovoulos G."/>
            <person name="Danchin GJ E."/>
        </authorList>
    </citation>
    <scope>NUCLEOTIDE SEQUENCE [LARGE SCALE GENOMIC DNA]</scope>
</reference>
<organism evidence="6 7">
    <name type="scientific">Meloidogyne enterolobii</name>
    <name type="common">Root-knot nematode worm</name>
    <name type="synonym">Meloidogyne mayaguensis</name>
    <dbReference type="NCBI Taxonomy" id="390850"/>
    <lineage>
        <taxon>Eukaryota</taxon>
        <taxon>Metazoa</taxon>
        <taxon>Ecdysozoa</taxon>
        <taxon>Nematoda</taxon>
        <taxon>Chromadorea</taxon>
        <taxon>Rhabditida</taxon>
        <taxon>Tylenchina</taxon>
        <taxon>Tylenchomorpha</taxon>
        <taxon>Tylenchoidea</taxon>
        <taxon>Meloidogynidae</taxon>
        <taxon>Meloidogyninae</taxon>
        <taxon>Meloidogyne</taxon>
    </lineage>
</organism>
<comment type="caution">
    <text evidence="6">The sequence shown here is derived from an EMBL/GenBank/DDBJ whole genome shotgun (WGS) entry which is preliminary data.</text>
</comment>
<keyword evidence="3" id="KW-0964">Secreted</keyword>
<dbReference type="PANTHER" id="PTHR21700">
    <property type="entry name" value="TRANSTHYRETIN-LIKE FAMILY PROTEIN-RELATED"/>
    <property type="match status" value="1"/>
</dbReference>
<dbReference type="GO" id="GO:0009986">
    <property type="term" value="C:cell surface"/>
    <property type="evidence" value="ECO:0007669"/>
    <property type="project" value="InterPro"/>
</dbReference>
<evidence type="ECO:0000256" key="1">
    <source>
        <dbReference type="ARBA" id="ARBA00004613"/>
    </source>
</evidence>
<dbReference type="Proteomes" id="UP000580250">
    <property type="component" value="Unassembled WGS sequence"/>
</dbReference>
<keyword evidence="4" id="KW-0732">Signal</keyword>
<dbReference type="GO" id="GO:0005576">
    <property type="term" value="C:extracellular region"/>
    <property type="evidence" value="ECO:0007669"/>
    <property type="project" value="UniProtKB-SubCell"/>
</dbReference>
<accession>A0A6V7U059</accession>
<keyword evidence="5" id="KW-0812">Transmembrane</keyword>
<dbReference type="OrthoDB" id="5811720at2759"/>
<dbReference type="Gene3D" id="2.60.40.3330">
    <property type="match status" value="1"/>
</dbReference>